<name>A0A7X5THG7_9GAMM</name>
<evidence type="ECO:0000313" key="3">
    <source>
        <dbReference type="Proteomes" id="UP000591844"/>
    </source>
</evidence>
<evidence type="ECO:0000256" key="1">
    <source>
        <dbReference type="SAM" id="Phobius"/>
    </source>
</evidence>
<dbReference type="EMBL" id="PUJW01000019">
    <property type="protein sequence ID" value="NHB93826.1"/>
    <property type="molecule type" value="Genomic_DNA"/>
</dbReference>
<feature type="transmembrane region" description="Helical" evidence="1">
    <location>
        <begin position="6"/>
        <end position="26"/>
    </location>
</feature>
<organism evidence="2 3">
    <name type="scientific">Photorhabdus cinerea</name>
    <dbReference type="NCBI Taxonomy" id="471575"/>
    <lineage>
        <taxon>Bacteria</taxon>
        <taxon>Pseudomonadati</taxon>
        <taxon>Pseudomonadota</taxon>
        <taxon>Gammaproteobacteria</taxon>
        <taxon>Enterobacterales</taxon>
        <taxon>Morganellaceae</taxon>
        <taxon>Photorhabdus</taxon>
    </lineage>
</organism>
<proteinExistence type="predicted"/>
<reference evidence="2 3" key="1">
    <citation type="submission" date="2018-02" db="EMBL/GenBank/DDBJ databases">
        <authorList>
            <person name="Machado R.A."/>
        </authorList>
    </citation>
    <scope>NUCLEOTIDE SEQUENCE [LARGE SCALE GENOMIC DNA]</scope>
    <source>
        <strain evidence="2 3">DSM 19724</strain>
    </source>
</reference>
<keyword evidence="3" id="KW-1185">Reference proteome</keyword>
<dbReference type="Proteomes" id="UP000591844">
    <property type="component" value="Unassembled WGS sequence"/>
</dbReference>
<keyword evidence="1" id="KW-0472">Membrane</keyword>
<sequence length="64" mass="7621">MNARFFMIIIFPYLMSILLISSLAYGKNVNDYISNRIKDFFMLMELHMVYIRSTGFKPLMMDIT</sequence>
<dbReference type="AlphaFoldDB" id="A0A7X5THG7"/>
<evidence type="ECO:0000313" key="2">
    <source>
        <dbReference type="EMBL" id="NHB93826.1"/>
    </source>
</evidence>
<protein>
    <submittedName>
        <fullName evidence="2">Uncharacterized protein</fullName>
    </submittedName>
</protein>
<accession>A0A7X5THG7</accession>
<keyword evidence="1" id="KW-1133">Transmembrane helix</keyword>
<gene>
    <name evidence="2" type="ORF">C5469_17440</name>
</gene>
<keyword evidence="1" id="KW-0812">Transmembrane</keyword>
<comment type="caution">
    <text evidence="2">The sequence shown here is derived from an EMBL/GenBank/DDBJ whole genome shotgun (WGS) entry which is preliminary data.</text>
</comment>